<dbReference type="InterPro" id="IPR020904">
    <property type="entry name" value="Sc_DH/Rdtase_CS"/>
</dbReference>
<evidence type="ECO:0000256" key="2">
    <source>
        <dbReference type="SAM" id="MobiDB-lite"/>
    </source>
</evidence>
<dbReference type="Pfam" id="PF00106">
    <property type="entry name" value="adh_short"/>
    <property type="match status" value="1"/>
</dbReference>
<keyword evidence="4" id="KW-1185">Reference proteome</keyword>
<dbReference type="EMBL" id="CP111019">
    <property type="protein sequence ID" value="WAR12861.1"/>
    <property type="molecule type" value="Genomic_DNA"/>
</dbReference>
<organism evidence="3 4">
    <name type="scientific">Mya arenaria</name>
    <name type="common">Soft-shell clam</name>
    <dbReference type="NCBI Taxonomy" id="6604"/>
    <lineage>
        <taxon>Eukaryota</taxon>
        <taxon>Metazoa</taxon>
        <taxon>Spiralia</taxon>
        <taxon>Lophotrochozoa</taxon>
        <taxon>Mollusca</taxon>
        <taxon>Bivalvia</taxon>
        <taxon>Autobranchia</taxon>
        <taxon>Heteroconchia</taxon>
        <taxon>Euheterodonta</taxon>
        <taxon>Imparidentia</taxon>
        <taxon>Neoheterodontei</taxon>
        <taxon>Myida</taxon>
        <taxon>Myoidea</taxon>
        <taxon>Myidae</taxon>
        <taxon>Mya</taxon>
    </lineage>
</organism>
<evidence type="ECO:0000256" key="1">
    <source>
        <dbReference type="ARBA" id="ARBA00023002"/>
    </source>
</evidence>
<sequence>MTSLKSALVLGASRGIGRQIAITLSRNGYSVIVASKTVESTDKLPGSIHSVVKEIEQDGGVAFPVQCDCRSEGDIQNAVRVAIERFGRIDAAVYNAGAILWKPVLQTSLKRFDLMIDVNVRGAYCLVQEAVPRMLEQKHGRLVLVAPPIYNRFFKGKTPYSVSKVGMTILAKGLAHEIHATGVSISTLWPATVIRAHVTDVMNVPASHMRTPDIFADAVCRIDYLRSEGVTSFTKYRCDPDVEPPRMMPEVFPDLSVREEHVGMDLNNNNGSGGASSGADGTSRQSKL</sequence>
<keyword evidence="1" id="KW-0560">Oxidoreductase</keyword>
<reference evidence="3" key="1">
    <citation type="submission" date="2022-11" db="EMBL/GenBank/DDBJ databases">
        <title>Centuries of genome instability and evolution in soft-shell clam transmissible cancer (bioRxiv).</title>
        <authorList>
            <person name="Hart S.F.M."/>
            <person name="Yonemitsu M.A."/>
            <person name="Giersch R.M."/>
            <person name="Beal B.F."/>
            <person name="Arriagada G."/>
            <person name="Davis B.W."/>
            <person name="Ostrander E.A."/>
            <person name="Goff S.P."/>
            <person name="Metzger M.J."/>
        </authorList>
    </citation>
    <scope>NUCLEOTIDE SEQUENCE</scope>
    <source>
        <strain evidence="3">MELC-2E11</strain>
        <tissue evidence="3">Siphon/mantle</tissue>
    </source>
</reference>
<dbReference type="Proteomes" id="UP001164746">
    <property type="component" value="Chromosome 8"/>
</dbReference>
<name>A0ABY7EVY2_MYAAR</name>
<dbReference type="PANTHER" id="PTHR42808:SF4">
    <property type="entry name" value="SHORT CHAIN DEHYDROGENASE"/>
    <property type="match status" value="1"/>
</dbReference>
<protein>
    <submittedName>
        <fullName evidence="3">HSDL2-like protein</fullName>
    </submittedName>
</protein>
<dbReference type="SUPFAM" id="SSF51735">
    <property type="entry name" value="NAD(P)-binding Rossmann-fold domains"/>
    <property type="match status" value="1"/>
</dbReference>
<dbReference type="Gene3D" id="3.40.50.720">
    <property type="entry name" value="NAD(P)-binding Rossmann-like Domain"/>
    <property type="match status" value="1"/>
</dbReference>
<dbReference type="InterPro" id="IPR051935">
    <property type="entry name" value="HSDL2"/>
</dbReference>
<evidence type="ECO:0000313" key="3">
    <source>
        <dbReference type="EMBL" id="WAR12861.1"/>
    </source>
</evidence>
<dbReference type="PROSITE" id="PS00061">
    <property type="entry name" value="ADH_SHORT"/>
    <property type="match status" value="1"/>
</dbReference>
<gene>
    <name evidence="3" type="ORF">MAR_027041</name>
</gene>
<dbReference type="PANTHER" id="PTHR42808">
    <property type="entry name" value="HYDROXYSTEROID DEHYDROGENASE-LIKE PROTEIN 2"/>
    <property type="match status" value="1"/>
</dbReference>
<evidence type="ECO:0000313" key="4">
    <source>
        <dbReference type="Proteomes" id="UP001164746"/>
    </source>
</evidence>
<dbReference type="PRINTS" id="PR00081">
    <property type="entry name" value="GDHRDH"/>
</dbReference>
<accession>A0ABY7EVY2</accession>
<dbReference type="InterPro" id="IPR036291">
    <property type="entry name" value="NAD(P)-bd_dom_sf"/>
</dbReference>
<feature type="region of interest" description="Disordered" evidence="2">
    <location>
        <begin position="263"/>
        <end position="288"/>
    </location>
</feature>
<proteinExistence type="predicted"/>
<dbReference type="InterPro" id="IPR002347">
    <property type="entry name" value="SDR_fam"/>
</dbReference>